<feature type="region of interest" description="Disordered" evidence="6">
    <location>
        <begin position="124"/>
        <end position="176"/>
    </location>
</feature>
<dbReference type="FunFam" id="1.10.220.150:FF:000009">
    <property type="entry name" value="stromal membrane-associated protein 1 isoform X1"/>
    <property type="match status" value="1"/>
</dbReference>
<keyword evidence="3 5" id="KW-0863">Zinc-finger</keyword>
<evidence type="ECO:0000259" key="7">
    <source>
        <dbReference type="PROSITE" id="PS50115"/>
    </source>
</evidence>
<dbReference type="PANTHER" id="PTHR46419:SF2">
    <property type="entry name" value="ADP-RIBOSYLATION FACTOR GTPASE-ACTIVATING PROTEIN AGD5"/>
    <property type="match status" value="1"/>
</dbReference>
<dbReference type="Gene3D" id="1.10.220.150">
    <property type="entry name" value="Arf GTPase activating protein"/>
    <property type="match status" value="1"/>
</dbReference>
<protein>
    <recommendedName>
        <fullName evidence="7">Arf-GAP domain-containing protein</fullName>
    </recommendedName>
</protein>
<name>A0AAV5JMF6_9ROSI</name>
<evidence type="ECO:0000313" key="8">
    <source>
        <dbReference type="EMBL" id="GKV15879.1"/>
    </source>
</evidence>
<dbReference type="Proteomes" id="UP001054252">
    <property type="component" value="Unassembled WGS sequence"/>
</dbReference>
<dbReference type="PRINTS" id="PR00405">
    <property type="entry name" value="REVINTRACTNG"/>
</dbReference>
<evidence type="ECO:0000256" key="4">
    <source>
        <dbReference type="ARBA" id="ARBA00022833"/>
    </source>
</evidence>
<dbReference type="InterPro" id="IPR038508">
    <property type="entry name" value="ArfGAP_dom_sf"/>
</dbReference>
<evidence type="ECO:0000256" key="3">
    <source>
        <dbReference type="ARBA" id="ARBA00022771"/>
    </source>
</evidence>
<keyword evidence="2" id="KW-0479">Metal-binding</keyword>
<feature type="compositionally biased region" description="Basic and acidic residues" evidence="6">
    <location>
        <begin position="135"/>
        <end position="152"/>
    </location>
</feature>
<dbReference type="PANTHER" id="PTHR46419">
    <property type="entry name" value="ADP-RIBOSYLATION FACTOR GTPASE-ACTIVATING PROTEIN AGD5"/>
    <property type="match status" value="1"/>
</dbReference>
<dbReference type="CDD" id="cd08204">
    <property type="entry name" value="ArfGap"/>
    <property type="match status" value="1"/>
</dbReference>
<dbReference type="SMART" id="SM00105">
    <property type="entry name" value="ArfGap"/>
    <property type="match status" value="1"/>
</dbReference>
<dbReference type="InterPro" id="IPR044520">
    <property type="entry name" value="ARF_GAP_AGD5/15"/>
</dbReference>
<dbReference type="Pfam" id="PF01412">
    <property type="entry name" value="ArfGap"/>
    <property type="match status" value="1"/>
</dbReference>
<accession>A0AAV5JMF6</accession>
<feature type="domain" description="Arf-GAP" evidence="7">
    <location>
        <begin position="16"/>
        <end position="130"/>
    </location>
</feature>
<keyword evidence="9" id="KW-1185">Reference proteome</keyword>
<dbReference type="SUPFAM" id="SSF57863">
    <property type="entry name" value="ArfGap/RecO-like zinc finger"/>
    <property type="match status" value="1"/>
</dbReference>
<dbReference type="GO" id="GO:0008270">
    <property type="term" value="F:zinc ion binding"/>
    <property type="evidence" value="ECO:0007669"/>
    <property type="project" value="UniProtKB-KW"/>
</dbReference>
<evidence type="ECO:0000256" key="1">
    <source>
        <dbReference type="ARBA" id="ARBA00022468"/>
    </source>
</evidence>
<feature type="region of interest" description="Disordered" evidence="6">
    <location>
        <begin position="481"/>
        <end position="500"/>
    </location>
</feature>
<dbReference type="GO" id="GO:0005096">
    <property type="term" value="F:GTPase activator activity"/>
    <property type="evidence" value="ECO:0007669"/>
    <property type="project" value="UniProtKB-KW"/>
</dbReference>
<evidence type="ECO:0000313" key="9">
    <source>
        <dbReference type="Proteomes" id="UP001054252"/>
    </source>
</evidence>
<feature type="compositionally biased region" description="Basic and acidic residues" evidence="6">
    <location>
        <begin position="163"/>
        <end position="176"/>
    </location>
</feature>
<dbReference type="PROSITE" id="PS50115">
    <property type="entry name" value="ARFGAP"/>
    <property type="match status" value="1"/>
</dbReference>
<feature type="compositionally biased region" description="Low complexity" evidence="6">
    <location>
        <begin position="518"/>
        <end position="540"/>
    </location>
</feature>
<evidence type="ECO:0000256" key="2">
    <source>
        <dbReference type="ARBA" id="ARBA00022723"/>
    </source>
</evidence>
<organism evidence="8 9">
    <name type="scientific">Rubroshorea leprosula</name>
    <dbReference type="NCBI Taxonomy" id="152421"/>
    <lineage>
        <taxon>Eukaryota</taxon>
        <taxon>Viridiplantae</taxon>
        <taxon>Streptophyta</taxon>
        <taxon>Embryophyta</taxon>
        <taxon>Tracheophyta</taxon>
        <taxon>Spermatophyta</taxon>
        <taxon>Magnoliopsida</taxon>
        <taxon>eudicotyledons</taxon>
        <taxon>Gunneridae</taxon>
        <taxon>Pentapetalae</taxon>
        <taxon>rosids</taxon>
        <taxon>malvids</taxon>
        <taxon>Malvales</taxon>
        <taxon>Dipterocarpaceae</taxon>
        <taxon>Rubroshorea</taxon>
    </lineage>
</organism>
<feature type="region of interest" description="Disordered" evidence="6">
    <location>
        <begin position="509"/>
        <end position="549"/>
    </location>
</feature>
<keyword evidence="4" id="KW-0862">Zinc</keyword>
<dbReference type="InterPro" id="IPR037278">
    <property type="entry name" value="ARFGAP/RecO"/>
</dbReference>
<evidence type="ECO:0000256" key="6">
    <source>
        <dbReference type="SAM" id="MobiDB-lite"/>
    </source>
</evidence>
<comment type="caution">
    <text evidence="8">The sequence shown here is derived from an EMBL/GenBank/DDBJ whole genome shotgun (WGS) entry which is preliminary data.</text>
</comment>
<proteinExistence type="predicted"/>
<dbReference type="EMBL" id="BPVZ01000044">
    <property type="protein sequence ID" value="GKV15879.1"/>
    <property type="molecule type" value="Genomic_DNA"/>
</dbReference>
<keyword evidence="1" id="KW-0343">GTPase activation</keyword>
<reference evidence="8 9" key="1">
    <citation type="journal article" date="2021" name="Commun. Biol.">
        <title>The genome of Shorea leprosula (Dipterocarpaceae) highlights the ecological relevance of drought in aseasonal tropical rainforests.</title>
        <authorList>
            <person name="Ng K.K.S."/>
            <person name="Kobayashi M.J."/>
            <person name="Fawcett J.A."/>
            <person name="Hatakeyama M."/>
            <person name="Paape T."/>
            <person name="Ng C.H."/>
            <person name="Ang C.C."/>
            <person name="Tnah L.H."/>
            <person name="Lee C.T."/>
            <person name="Nishiyama T."/>
            <person name="Sese J."/>
            <person name="O'Brien M.J."/>
            <person name="Copetti D."/>
            <person name="Mohd Noor M.I."/>
            <person name="Ong R.C."/>
            <person name="Putra M."/>
            <person name="Sireger I.Z."/>
            <person name="Indrioko S."/>
            <person name="Kosugi Y."/>
            <person name="Izuno A."/>
            <person name="Isagi Y."/>
            <person name="Lee S.L."/>
            <person name="Shimizu K.K."/>
        </authorList>
    </citation>
    <scope>NUCLEOTIDE SEQUENCE [LARGE SCALE GENOMIC DNA]</scope>
    <source>
        <strain evidence="8">214</strain>
    </source>
</reference>
<dbReference type="AlphaFoldDB" id="A0AAV5JMF6"/>
<evidence type="ECO:0000256" key="5">
    <source>
        <dbReference type="PROSITE-ProRule" id="PRU00288"/>
    </source>
</evidence>
<gene>
    <name evidence="8" type="ORF">SLEP1_g26618</name>
</gene>
<dbReference type="InterPro" id="IPR001164">
    <property type="entry name" value="ArfGAP_dom"/>
</dbReference>
<sequence>MNEKANVSKELNAKHRKILEGLLKLPENKECADCKAKGPRWASVNLGIFICMQCSGIHRSLGVHISKVRSATLDTWLPEQVAFIQSMGNEKANSYWEAELPPNYDRVGIENFIRAKYEEKRWVPKDGIPKSPPRGQDERASVVEQRHVEKGGHGYANGPENSFEERKKVRASRIKESRRVVMSVPGPPKGPEEVKPQLVVQKTEPTTVASAEATKHTTDAASVVAPPKVDYATDLFDMLSMDDGPSENNSEAATSDDNAWAGFQSAGEASTSDPTAPAKPAKSNSQSATGIQDFFSISASETTNQVHEKPQKDVKNDIMSLFEKSNMVSPFAMHQQQLAMLAQQQSVLMAAAAKSVPGSTQLLVSNGMNIPTQQQLAMLAQQQSLLMAAAAKSVPGGTQLLSSNGTNIPTQQQLAMLAQQQSLLLAAAAKSVPGTAQQPASNGSNISTQNWPNTSYQIPGMMMPMSGQADDMQKLMQTMNMGLSNAPGNSVPHPTSSFYTLGQATPVNSIATPETNKSQSASPVSASKSSESGSEYDFSSLTQGLFTKH</sequence>
<feature type="region of interest" description="Disordered" evidence="6">
    <location>
        <begin position="265"/>
        <end position="288"/>
    </location>
</feature>